<evidence type="ECO:0000313" key="2">
    <source>
        <dbReference type="WBParaSite" id="PS1159_v2.g24322.t2"/>
    </source>
</evidence>
<proteinExistence type="predicted"/>
<organism evidence="1 2">
    <name type="scientific">Panagrolaimus sp. PS1159</name>
    <dbReference type="NCBI Taxonomy" id="55785"/>
    <lineage>
        <taxon>Eukaryota</taxon>
        <taxon>Metazoa</taxon>
        <taxon>Ecdysozoa</taxon>
        <taxon>Nematoda</taxon>
        <taxon>Chromadorea</taxon>
        <taxon>Rhabditida</taxon>
        <taxon>Tylenchina</taxon>
        <taxon>Panagrolaimomorpha</taxon>
        <taxon>Panagrolaimoidea</taxon>
        <taxon>Panagrolaimidae</taxon>
        <taxon>Panagrolaimus</taxon>
    </lineage>
</organism>
<dbReference type="WBParaSite" id="PS1159_v2.g24322.t2">
    <property type="protein sequence ID" value="PS1159_v2.g24322.t2"/>
    <property type="gene ID" value="PS1159_v2.g24322"/>
</dbReference>
<reference evidence="2" key="1">
    <citation type="submission" date="2022-11" db="UniProtKB">
        <authorList>
            <consortium name="WormBaseParasite"/>
        </authorList>
    </citation>
    <scope>IDENTIFICATION</scope>
</reference>
<name>A0AC35G5M9_9BILA</name>
<sequence>MASNSSDSNAVDDPGTSVEMVHHHFNPHEPILEEPPELLDKPLKPFTDPEDVEARMPTEKSSFKSSIKVEDIILRLNIGGSSYRIRTRSILKYGPNTLLGRLCRMDHEHRRQWADGYFEDSDEYFFERVPRYFDPIYDFYAAGKLHVPKDLCFEKFMAELRFWAVSKAKMDECCSPFAQYCIMRKMPADQPEKDHFIGLRCAKIRRRLWLILEGHSHSRWWKLFEITSTSFVVLSIAALILGSIPEFQVPETRSSNPHATVIPATFPTYPKVNGYTVSTTTVVKDGDEPRVEMVEHPIFNYVENICVVYFTFEYLLRLWVAPKKLGFVKEFLNIIDLLAIMPFMFEVILILVGISGDNVRKVRWAFLTVRLLRVLRVVRIAKLGRFSPGLANFALTLRKSKKQMQMVAIVLLTVIIFFSTLVYFLEKDEPNTQFTSIPAAFWWCLFSQTKWVPQTAAGKLVGGGAIICGVMVLALPITIMVSNFMQIVKLREEKVIKKYAQQHGDQGKHRKKMNGMLKTNF</sequence>
<dbReference type="Proteomes" id="UP000887580">
    <property type="component" value="Unplaced"/>
</dbReference>
<protein>
    <submittedName>
        <fullName evidence="2">Uncharacterized protein</fullName>
    </submittedName>
</protein>
<accession>A0AC35G5M9</accession>
<evidence type="ECO:0000313" key="1">
    <source>
        <dbReference type="Proteomes" id="UP000887580"/>
    </source>
</evidence>